<reference evidence="8" key="3">
    <citation type="submission" date="2025-09" db="UniProtKB">
        <authorList>
            <consortium name="Ensembl"/>
        </authorList>
    </citation>
    <scope>IDENTIFICATION</scope>
</reference>
<evidence type="ECO:0000256" key="3">
    <source>
        <dbReference type="ARBA" id="ARBA00009081"/>
    </source>
</evidence>
<feature type="compositionally biased region" description="Polar residues" evidence="6">
    <location>
        <begin position="139"/>
        <end position="149"/>
    </location>
</feature>
<sequence>MTAFKSFKSLVQLQHQEGTSFKVVGDSRKLPLWLHPDYLDGPETVYVDAWLVEKMFGKDGKYIPRVECVTRTVLQVNQWKAEEEAEILIFGPPDYQKDVSQMISNLVDYFCKQTGAQQSLHVSIQPPKAAWEPVTTRINVHTSNPSTGRQRPGVPSSRLVWDE</sequence>
<evidence type="ECO:0000256" key="2">
    <source>
        <dbReference type="ARBA" id="ARBA00004496"/>
    </source>
</evidence>
<keyword evidence="5" id="KW-0539">Nucleus</keyword>
<dbReference type="GO" id="GO:0005634">
    <property type="term" value="C:nucleus"/>
    <property type="evidence" value="ECO:0007669"/>
    <property type="project" value="UniProtKB-SubCell"/>
</dbReference>
<organism evidence="8 9">
    <name type="scientific">Peromyscus maniculatus bairdii</name>
    <name type="common">Prairie deer mouse</name>
    <dbReference type="NCBI Taxonomy" id="230844"/>
    <lineage>
        <taxon>Eukaryota</taxon>
        <taxon>Metazoa</taxon>
        <taxon>Chordata</taxon>
        <taxon>Craniata</taxon>
        <taxon>Vertebrata</taxon>
        <taxon>Euteleostomi</taxon>
        <taxon>Mammalia</taxon>
        <taxon>Eutheria</taxon>
        <taxon>Euarchontoglires</taxon>
        <taxon>Glires</taxon>
        <taxon>Rodentia</taxon>
        <taxon>Myomorpha</taxon>
        <taxon>Muroidea</taxon>
        <taxon>Cricetidae</taxon>
        <taxon>Neotominae</taxon>
        <taxon>Peromyscus</taxon>
    </lineage>
</organism>
<dbReference type="InterPro" id="IPR051778">
    <property type="entry name" value="KHDC1"/>
</dbReference>
<dbReference type="CDD" id="cd12795">
    <property type="entry name" value="FILIA_N_like"/>
    <property type="match status" value="1"/>
</dbReference>
<proteinExistence type="inferred from homology"/>
<dbReference type="Pfam" id="PF16005">
    <property type="entry name" value="MOEP19"/>
    <property type="match status" value="1"/>
</dbReference>
<dbReference type="PANTHER" id="PTHR19447:SF15">
    <property type="entry name" value="KH DOMAIN-CONTAINING PROTEIN 3"/>
    <property type="match status" value="1"/>
</dbReference>
<evidence type="ECO:0000256" key="6">
    <source>
        <dbReference type="SAM" id="MobiDB-lite"/>
    </source>
</evidence>
<evidence type="ECO:0000256" key="1">
    <source>
        <dbReference type="ARBA" id="ARBA00004123"/>
    </source>
</evidence>
<dbReference type="InterPro" id="IPR036612">
    <property type="entry name" value="KH_dom_type_1_sf"/>
</dbReference>
<evidence type="ECO:0000313" key="9">
    <source>
        <dbReference type="Proteomes" id="UP000694547"/>
    </source>
</evidence>
<accession>A0A8C8UP63</accession>
<keyword evidence="4" id="KW-0963">Cytoplasm</keyword>
<evidence type="ECO:0000256" key="4">
    <source>
        <dbReference type="ARBA" id="ARBA00022490"/>
    </source>
</evidence>
<dbReference type="GO" id="GO:0032991">
    <property type="term" value="C:protein-containing complex"/>
    <property type="evidence" value="ECO:0007669"/>
    <property type="project" value="TreeGrafter"/>
</dbReference>
<evidence type="ECO:0000256" key="5">
    <source>
        <dbReference type="ARBA" id="ARBA00023242"/>
    </source>
</evidence>
<dbReference type="Ensembl" id="ENSPEMT00000039802.1">
    <property type="protein sequence ID" value="ENSPEMP00000034664.1"/>
    <property type="gene ID" value="ENSPEMG00000030185.1"/>
</dbReference>
<comment type="subcellular location">
    <subcellularLocation>
        <location evidence="2">Cytoplasm</location>
    </subcellularLocation>
    <subcellularLocation>
        <location evidence="1">Nucleus</location>
    </subcellularLocation>
</comment>
<dbReference type="Gene3D" id="3.30.1370.10">
    <property type="entry name" value="K Homology domain, type 1"/>
    <property type="match status" value="1"/>
</dbReference>
<dbReference type="GO" id="GO:0003723">
    <property type="term" value="F:RNA binding"/>
    <property type="evidence" value="ECO:0007669"/>
    <property type="project" value="InterPro"/>
</dbReference>
<dbReference type="InterPro" id="IPR031952">
    <property type="entry name" value="MOEP19_KH-like"/>
</dbReference>
<protein>
    <recommendedName>
        <fullName evidence="7">KH-like RNA-binding domain-containing protein</fullName>
    </recommendedName>
</protein>
<keyword evidence="9" id="KW-1185">Reference proteome</keyword>
<feature type="domain" description="KH-like RNA-binding" evidence="7">
    <location>
        <begin position="30"/>
        <end position="113"/>
    </location>
</feature>
<comment type="similarity">
    <text evidence="3">Belongs to the KHDC1 family.</text>
</comment>
<feature type="region of interest" description="Disordered" evidence="6">
    <location>
        <begin position="139"/>
        <end position="163"/>
    </location>
</feature>
<dbReference type="AlphaFoldDB" id="A0A8C8UP63"/>
<evidence type="ECO:0000313" key="8">
    <source>
        <dbReference type="Ensembl" id="ENSPEMP00000034664.1"/>
    </source>
</evidence>
<reference evidence="8" key="2">
    <citation type="submission" date="2025-08" db="UniProtKB">
        <authorList>
            <consortium name="Ensembl"/>
        </authorList>
    </citation>
    <scope>IDENTIFICATION</scope>
</reference>
<dbReference type="PANTHER" id="PTHR19447">
    <property type="entry name" value="OOCYTE-EXPRESSED PROTEIN HOMOLOG-RELATED"/>
    <property type="match status" value="1"/>
</dbReference>
<dbReference type="Proteomes" id="UP000694547">
    <property type="component" value="Chromosome 7"/>
</dbReference>
<dbReference type="GeneTree" id="ENSGT00940000162601"/>
<reference evidence="8 9" key="1">
    <citation type="submission" date="2018-10" db="EMBL/GenBank/DDBJ databases">
        <title>Improved assembly of the deer mouse Peromyscus maniculatus genome.</title>
        <authorList>
            <person name="Lassance J.-M."/>
            <person name="Hoekstra H.E."/>
        </authorList>
    </citation>
    <scope>NUCLEOTIDE SEQUENCE [LARGE SCALE GENOMIC DNA]</scope>
</reference>
<dbReference type="GO" id="GO:0005737">
    <property type="term" value="C:cytoplasm"/>
    <property type="evidence" value="ECO:0007669"/>
    <property type="project" value="UniProtKB-SubCell"/>
</dbReference>
<name>A0A8C8UP63_PERMB</name>
<evidence type="ECO:0000259" key="7">
    <source>
        <dbReference type="Pfam" id="PF16005"/>
    </source>
</evidence>
<dbReference type="SUPFAM" id="SSF54791">
    <property type="entry name" value="Eukaryotic type KH-domain (KH-domain type I)"/>
    <property type="match status" value="1"/>
</dbReference>